<reference evidence="4 5" key="1">
    <citation type="submission" date="2015-08" db="EMBL/GenBank/DDBJ databases">
        <authorList>
            <person name="Babu N.S."/>
            <person name="Beckwith C.J."/>
            <person name="Beseler K.G."/>
            <person name="Brison A."/>
            <person name="Carone J.V."/>
            <person name="Caskin T.P."/>
            <person name="Diamond M."/>
            <person name="Durham M.E."/>
            <person name="Foxe J.M."/>
            <person name="Go M."/>
            <person name="Henderson B.A."/>
            <person name="Jones I.B."/>
            <person name="McGettigan J.A."/>
            <person name="Micheletti S.J."/>
            <person name="Nasrallah M.E."/>
            <person name="Ortiz D."/>
            <person name="Piller C.R."/>
            <person name="Privatt S.R."/>
            <person name="Schneider S.L."/>
            <person name="Sharp S."/>
            <person name="Smith T.C."/>
            <person name="Stanton J.D."/>
            <person name="Ullery H.E."/>
            <person name="Wilson R.J."/>
            <person name="Serrano M.G."/>
            <person name="Buck G."/>
            <person name="Lee V."/>
            <person name="Wang Y."/>
            <person name="Carvalho R."/>
            <person name="Voegtly L."/>
            <person name="Shi R."/>
            <person name="Duckworth R."/>
            <person name="Johnson A."/>
            <person name="Loviza R."/>
            <person name="Walstead R."/>
            <person name="Shah Z."/>
            <person name="Kiflezghi M."/>
            <person name="Wade K."/>
            <person name="Ball S.L."/>
            <person name="Bradley K.W."/>
            <person name="Asai D.J."/>
            <person name="Bowman C.A."/>
            <person name="Russell D.A."/>
            <person name="Pope W.H."/>
            <person name="Jacobs-Sera D."/>
            <person name="Hendrix R.W."/>
            <person name="Hatfull G.F."/>
        </authorList>
    </citation>
    <scope>NUCLEOTIDE SEQUENCE [LARGE SCALE GENOMIC DNA]</scope>
    <source>
        <strain evidence="4 5">DSM 27648</strain>
    </source>
</reference>
<dbReference type="Proteomes" id="UP000064967">
    <property type="component" value="Chromosome"/>
</dbReference>
<dbReference type="Pfam" id="PF13624">
    <property type="entry name" value="SurA_N_3"/>
    <property type="match status" value="1"/>
</dbReference>
<sequence length="358" mass="39603">MSSVFRPFGKICSIRADLVRPSARPVAGSRGRFGRAIGAVTAILALLGGAPGAHASIVERVVAVVGERPILLSELRQRARPHLARIVMQNPNPSQQAAAESEMFRELLNRMIDERLEEQAADKSRVSVSPEEVDNGIRQVAAQAKLSPAEVIAEAKRQGLSEQDYRDEIRRQVLEGKLVQLRVRNRVRVTEQDAREAYARVVKETAQQSPVDLRILVLQIPPAAQGTTPQDVLAEELSKRGRGGEDFCELVLNYSQDPTTKNTCGSRGPVPLAALFPELQQAASSLKPGEVSKPIPFRDPNGNRAVLVVQLAQAQPSIPPFEQVHEQMMERAYVDATDRQRKQWLSELRRGVYIDVRL</sequence>
<name>A0A0K1PRM6_9BACT</name>
<feature type="domain" description="PpiC" evidence="3">
    <location>
        <begin position="208"/>
        <end position="310"/>
    </location>
</feature>
<dbReference type="AlphaFoldDB" id="A0A0K1PRM6"/>
<keyword evidence="2" id="KW-0697">Rotamase</keyword>
<dbReference type="EMBL" id="CP012333">
    <property type="protein sequence ID" value="AKU96183.1"/>
    <property type="molecule type" value="Genomic_DNA"/>
</dbReference>
<dbReference type="InterPro" id="IPR050280">
    <property type="entry name" value="OMP_Chaperone_SurA"/>
</dbReference>
<dbReference type="SUPFAM" id="SSF54534">
    <property type="entry name" value="FKBP-like"/>
    <property type="match status" value="1"/>
</dbReference>
<organism evidence="4 5">
    <name type="scientific">Labilithrix luteola</name>
    <dbReference type="NCBI Taxonomy" id="1391654"/>
    <lineage>
        <taxon>Bacteria</taxon>
        <taxon>Pseudomonadati</taxon>
        <taxon>Myxococcota</taxon>
        <taxon>Polyangia</taxon>
        <taxon>Polyangiales</taxon>
        <taxon>Labilitrichaceae</taxon>
        <taxon>Labilithrix</taxon>
    </lineage>
</organism>
<dbReference type="GO" id="GO:0003755">
    <property type="term" value="F:peptidyl-prolyl cis-trans isomerase activity"/>
    <property type="evidence" value="ECO:0007669"/>
    <property type="project" value="UniProtKB-KW"/>
</dbReference>
<dbReference type="Pfam" id="PF00639">
    <property type="entry name" value="Rotamase"/>
    <property type="match status" value="1"/>
</dbReference>
<dbReference type="KEGG" id="llu:AKJ09_02847"/>
<dbReference type="Gene3D" id="3.10.50.40">
    <property type="match status" value="1"/>
</dbReference>
<dbReference type="PANTHER" id="PTHR47637">
    <property type="entry name" value="CHAPERONE SURA"/>
    <property type="match status" value="1"/>
</dbReference>
<gene>
    <name evidence="4" type="ORF">AKJ09_02847</name>
</gene>
<dbReference type="Gene3D" id="1.10.4030.10">
    <property type="entry name" value="Porin chaperone SurA, peptide-binding domain"/>
    <property type="match status" value="1"/>
</dbReference>
<dbReference type="PANTHER" id="PTHR47637:SF1">
    <property type="entry name" value="CHAPERONE SURA"/>
    <property type="match status" value="1"/>
</dbReference>
<dbReference type="PROSITE" id="PS50198">
    <property type="entry name" value="PPIC_PPIASE_2"/>
    <property type="match status" value="1"/>
</dbReference>
<evidence type="ECO:0000313" key="5">
    <source>
        <dbReference type="Proteomes" id="UP000064967"/>
    </source>
</evidence>
<keyword evidence="2 4" id="KW-0413">Isomerase</keyword>
<evidence type="ECO:0000256" key="1">
    <source>
        <dbReference type="ARBA" id="ARBA00022729"/>
    </source>
</evidence>
<keyword evidence="5" id="KW-1185">Reference proteome</keyword>
<dbReference type="InterPro" id="IPR000297">
    <property type="entry name" value="PPIase_PpiC"/>
</dbReference>
<dbReference type="SUPFAM" id="SSF109998">
    <property type="entry name" value="Triger factor/SurA peptide-binding domain-like"/>
    <property type="match status" value="1"/>
</dbReference>
<dbReference type="STRING" id="1391654.AKJ09_02847"/>
<proteinExistence type="predicted"/>
<evidence type="ECO:0000313" key="4">
    <source>
        <dbReference type="EMBL" id="AKU96183.1"/>
    </source>
</evidence>
<dbReference type="RefSeq" id="WP_146647511.1">
    <property type="nucleotide sequence ID" value="NZ_CP012333.1"/>
</dbReference>
<evidence type="ECO:0000259" key="3">
    <source>
        <dbReference type="PROSITE" id="PS50198"/>
    </source>
</evidence>
<dbReference type="InterPro" id="IPR046357">
    <property type="entry name" value="PPIase_dom_sf"/>
</dbReference>
<dbReference type="InterPro" id="IPR027304">
    <property type="entry name" value="Trigger_fact/SurA_dom_sf"/>
</dbReference>
<accession>A0A0K1PRM6</accession>
<dbReference type="OrthoDB" id="14196at2"/>
<protein>
    <submittedName>
        <fullName evidence="4">Survival protein SurA (Peptidyl-prolyl cis-trans isomerase SurA)</fullName>
    </submittedName>
</protein>
<evidence type="ECO:0000256" key="2">
    <source>
        <dbReference type="PROSITE-ProRule" id="PRU00278"/>
    </source>
</evidence>
<keyword evidence="1" id="KW-0732">Signal</keyword>